<protein>
    <recommendedName>
        <fullName evidence="5">Extensin</fullName>
    </recommendedName>
</protein>
<feature type="compositionally biased region" description="Basic and acidic residues" evidence="1">
    <location>
        <begin position="233"/>
        <end position="245"/>
    </location>
</feature>
<evidence type="ECO:0000313" key="4">
    <source>
        <dbReference type="Proteomes" id="UP001239522"/>
    </source>
</evidence>
<evidence type="ECO:0008006" key="5">
    <source>
        <dbReference type="Google" id="ProtNLM"/>
    </source>
</evidence>
<dbReference type="RefSeq" id="WP_306056763.1">
    <property type="nucleotide sequence ID" value="NZ_CP120997.1"/>
</dbReference>
<feature type="region of interest" description="Disordered" evidence="1">
    <location>
        <begin position="326"/>
        <end position="392"/>
    </location>
</feature>
<name>A0ABY9HQV5_9ACTN</name>
<proteinExistence type="predicted"/>
<feature type="transmembrane region" description="Helical" evidence="2">
    <location>
        <begin position="132"/>
        <end position="155"/>
    </location>
</feature>
<evidence type="ECO:0000256" key="1">
    <source>
        <dbReference type="SAM" id="MobiDB-lite"/>
    </source>
</evidence>
<feature type="region of interest" description="Disordered" evidence="1">
    <location>
        <begin position="67"/>
        <end position="92"/>
    </location>
</feature>
<keyword evidence="2" id="KW-1133">Transmembrane helix</keyword>
<keyword evidence="4" id="KW-1185">Reference proteome</keyword>
<keyword evidence="2" id="KW-0472">Membrane</keyword>
<feature type="compositionally biased region" description="Pro residues" evidence="1">
    <location>
        <begin position="191"/>
        <end position="211"/>
    </location>
</feature>
<feature type="compositionally biased region" description="Low complexity" evidence="1">
    <location>
        <begin position="379"/>
        <end position="392"/>
    </location>
</feature>
<gene>
    <name evidence="3" type="ORF">P8A18_21550</name>
</gene>
<accession>A0ABY9HQV5</accession>
<keyword evidence="2" id="KW-0812">Transmembrane</keyword>
<feature type="region of interest" description="Disordered" evidence="1">
    <location>
        <begin position="165"/>
        <end position="280"/>
    </location>
</feature>
<sequence>MADEQYAWLDKEAAEKLLRGEPVDSAEGHPCQDAERLAAALGAAARTALPATGELPGEAAALAAFRAAPRRTRTAPRTAPGRAAAAHGAGADDDGTAMLAPVHIGRAASGAGAGAAGPRGDRAFRWSRPLRFGLVASVACCAIGGVAVAAGTGVLPVPFGRHTPSPATSVSAAASPGELGSGLVPDEETSVPPPPGSPDPSTPSPHAPPPGGGTDQDGEDTAHADGTTPDSGRSGEGDSGTDRSDGSGPGGGTGIDDDTSAGGSTDTEKGHGGSGDEDDTSAAWYAKTLKACRDYRDGNLDKDRRERLEALAKGARNLDRFCDRLLDKAGDDSDGQSGDGNAEQGGDASGALPSIHFTESPGPSVAAIAPDPATRGSGTSAAPDPTASAAAR</sequence>
<feature type="compositionally biased region" description="Low complexity" evidence="1">
    <location>
        <begin position="165"/>
        <end position="176"/>
    </location>
</feature>
<reference evidence="3 4" key="1">
    <citation type="submission" date="2023-03" db="EMBL/GenBank/DDBJ databases">
        <title>Isolation and description of six Streptomyces strains from soil environments, able to metabolize different microbial glucans.</title>
        <authorList>
            <person name="Widen T."/>
            <person name="Larsbrink J."/>
        </authorList>
    </citation>
    <scope>NUCLEOTIDE SEQUENCE [LARGE SCALE GENOMIC DNA]</scope>
    <source>
        <strain evidence="3 4">Mut1</strain>
    </source>
</reference>
<organism evidence="3 4">
    <name type="scientific">Streptomyces castrisilvae</name>
    <dbReference type="NCBI Taxonomy" id="3033811"/>
    <lineage>
        <taxon>Bacteria</taxon>
        <taxon>Bacillati</taxon>
        <taxon>Actinomycetota</taxon>
        <taxon>Actinomycetes</taxon>
        <taxon>Kitasatosporales</taxon>
        <taxon>Streptomycetaceae</taxon>
        <taxon>Streptomyces</taxon>
    </lineage>
</organism>
<evidence type="ECO:0000313" key="3">
    <source>
        <dbReference type="EMBL" id="WLQ35851.1"/>
    </source>
</evidence>
<feature type="compositionally biased region" description="Low complexity" evidence="1">
    <location>
        <begin position="75"/>
        <end position="89"/>
    </location>
</feature>
<evidence type="ECO:0000256" key="2">
    <source>
        <dbReference type="SAM" id="Phobius"/>
    </source>
</evidence>
<dbReference type="EMBL" id="CP120997">
    <property type="protein sequence ID" value="WLQ35851.1"/>
    <property type="molecule type" value="Genomic_DNA"/>
</dbReference>
<dbReference type="Proteomes" id="UP001239522">
    <property type="component" value="Chromosome"/>
</dbReference>